<dbReference type="EMBL" id="WHWB01031406">
    <property type="protein sequence ID" value="KAJ7428082.1"/>
    <property type="molecule type" value="Genomic_DNA"/>
</dbReference>
<gene>
    <name evidence="2" type="ORF">WISP_01944</name>
    <name evidence="1" type="ORF">WISP_01947</name>
</gene>
<evidence type="ECO:0000313" key="1">
    <source>
        <dbReference type="EMBL" id="KAJ7428081.1"/>
    </source>
</evidence>
<organism evidence="1 3">
    <name type="scientific">Willisornis vidua</name>
    <name type="common">Xingu scale-backed antbird</name>
    <dbReference type="NCBI Taxonomy" id="1566151"/>
    <lineage>
        <taxon>Eukaryota</taxon>
        <taxon>Metazoa</taxon>
        <taxon>Chordata</taxon>
        <taxon>Craniata</taxon>
        <taxon>Vertebrata</taxon>
        <taxon>Euteleostomi</taxon>
        <taxon>Archelosauria</taxon>
        <taxon>Archosauria</taxon>
        <taxon>Dinosauria</taxon>
        <taxon>Saurischia</taxon>
        <taxon>Theropoda</taxon>
        <taxon>Coelurosauria</taxon>
        <taxon>Aves</taxon>
        <taxon>Neognathae</taxon>
        <taxon>Neoaves</taxon>
        <taxon>Telluraves</taxon>
        <taxon>Australaves</taxon>
        <taxon>Passeriformes</taxon>
        <taxon>Thamnophilidae</taxon>
        <taxon>Willisornis</taxon>
    </lineage>
</organism>
<dbReference type="EMBL" id="WHWB01031407">
    <property type="protein sequence ID" value="KAJ7428081.1"/>
    <property type="molecule type" value="Genomic_DNA"/>
</dbReference>
<protein>
    <submittedName>
        <fullName evidence="1">Rna-directed dna polymerase from mobile element jockey-like</fullName>
    </submittedName>
</protein>
<sequence>MGEMPDDLRKANVTPIFKKGKREDPGNYQLVSLISISRKVTEQVLRKCGLDEWTVKWIKHWLNGIAQRVMVSGVVSSWKPVVILRGQYWVQSYPLFVNDLDERTECTLIKFADDTKLRRVIDISEGCAAFQQDLDRL</sequence>
<evidence type="ECO:0000313" key="3">
    <source>
        <dbReference type="Proteomes" id="UP001145742"/>
    </source>
</evidence>
<dbReference type="Proteomes" id="UP001145742">
    <property type="component" value="Unassembled WGS sequence"/>
</dbReference>
<name>A0ABQ9DZG1_9PASS</name>
<proteinExistence type="predicted"/>
<comment type="caution">
    <text evidence="1">The sequence shown here is derived from an EMBL/GenBank/DDBJ whole genome shotgun (WGS) entry which is preliminary data.</text>
</comment>
<evidence type="ECO:0000313" key="2">
    <source>
        <dbReference type="EMBL" id="KAJ7428082.1"/>
    </source>
</evidence>
<accession>A0ABQ9DZG1</accession>
<dbReference type="PANTHER" id="PTHR33332">
    <property type="entry name" value="REVERSE TRANSCRIPTASE DOMAIN-CONTAINING PROTEIN"/>
    <property type="match status" value="1"/>
</dbReference>
<reference evidence="1" key="1">
    <citation type="submission" date="2019-10" db="EMBL/GenBank/DDBJ databases">
        <authorList>
            <person name="Soares A.E.R."/>
            <person name="Aleixo A."/>
            <person name="Schneider P."/>
            <person name="Miyaki C.Y."/>
            <person name="Schneider M.P."/>
            <person name="Mello C."/>
            <person name="Vasconcelos A.T.R."/>
        </authorList>
    </citation>
    <scope>NUCLEOTIDE SEQUENCE</scope>
    <source>
        <tissue evidence="1">Muscle</tissue>
    </source>
</reference>
<keyword evidence="3" id="KW-1185">Reference proteome</keyword>